<protein>
    <submittedName>
        <fullName evidence="1">Uncharacterized protein</fullName>
    </submittedName>
</protein>
<evidence type="ECO:0000313" key="1">
    <source>
        <dbReference type="EMBL" id="KAF5372505.1"/>
    </source>
</evidence>
<dbReference type="EMBL" id="JAACJM010000005">
    <property type="protein sequence ID" value="KAF5372505.1"/>
    <property type="molecule type" value="Genomic_DNA"/>
</dbReference>
<name>A0A8H5GX11_9AGAR</name>
<dbReference type="Gene3D" id="3.30.559.10">
    <property type="entry name" value="Chloramphenicol acetyltransferase-like domain"/>
    <property type="match status" value="1"/>
</dbReference>
<keyword evidence="2" id="KW-1185">Reference proteome</keyword>
<dbReference type="Proteomes" id="UP000559256">
    <property type="component" value="Unassembled WGS sequence"/>
</dbReference>
<dbReference type="OrthoDB" id="3252971at2759"/>
<reference evidence="1 2" key="1">
    <citation type="journal article" date="2020" name="ISME J.">
        <title>Uncovering the hidden diversity of litter-decomposition mechanisms in mushroom-forming fungi.</title>
        <authorList>
            <person name="Floudas D."/>
            <person name="Bentzer J."/>
            <person name="Ahren D."/>
            <person name="Johansson T."/>
            <person name="Persson P."/>
            <person name="Tunlid A."/>
        </authorList>
    </citation>
    <scope>NUCLEOTIDE SEQUENCE [LARGE SCALE GENOMIC DNA]</scope>
    <source>
        <strain evidence="1 2">CBS 291.85</strain>
    </source>
</reference>
<evidence type="ECO:0000313" key="2">
    <source>
        <dbReference type="Proteomes" id="UP000559256"/>
    </source>
</evidence>
<comment type="caution">
    <text evidence="1">The sequence shown here is derived from an EMBL/GenBank/DDBJ whole genome shotgun (WGS) entry which is preliminary data.</text>
</comment>
<gene>
    <name evidence="1" type="ORF">D9758_005251</name>
</gene>
<organism evidence="1 2">
    <name type="scientific">Tetrapyrgos nigripes</name>
    <dbReference type="NCBI Taxonomy" id="182062"/>
    <lineage>
        <taxon>Eukaryota</taxon>
        <taxon>Fungi</taxon>
        <taxon>Dikarya</taxon>
        <taxon>Basidiomycota</taxon>
        <taxon>Agaricomycotina</taxon>
        <taxon>Agaricomycetes</taxon>
        <taxon>Agaricomycetidae</taxon>
        <taxon>Agaricales</taxon>
        <taxon>Marasmiineae</taxon>
        <taxon>Marasmiaceae</taxon>
        <taxon>Tetrapyrgos</taxon>
    </lineage>
</organism>
<sequence>MAVPVEKRSVQKSQLPPSHLEFTLSPDRTQYIRRAHGRERSSACTSQYSDGNMHQYGLVILAFKEPISQPEIFTHIRAAWIKTRFEAPWIAYRCSSIKDDPEPNSFLLSYDIIGKNDKLTPNGLRSLEEWGDNSIMMRDEIYTFEEWEMWLKDHFWRPSEGHLGMESHVARGVDDMHWIVMCSAPHMTADARGIMSVFELYMKLVVKEVQDSKKPSYVPYERFPWGNEISKLTPAATTLLPDVGTEPVLKLDPSTMVLFDRQPFPSTAVPISANATSLFGDSLLNKITLSQTDTRAITLACSKAKCTMTVVMNSILLLADVEKTVGMLLAEAKKQNSPKMLALVEENWHKAEVWCIQINPIDMRGHVYPRYQALHGTSTSGGILNVMVPTYHSMAAIRKCLAIKDGKINRTWYNNPSAFWEDVIPDTKAFLKIVAQTPPSAFHESAAMSQKFAPLMGTVSADAMMGTKPLGMIPSSIGSMERLGLYRDFSPLYQKSKMGTDVEHPFVIPLMALGGRTHNTPAITVSAWDYNGSMVMNTQGSKRHQDAEGWNMFCYAAIEGFKQIVKGVTVTEGAKAVL</sequence>
<proteinExistence type="predicted"/>
<dbReference type="AlphaFoldDB" id="A0A8H5GX11"/>
<dbReference type="InterPro" id="IPR023213">
    <property type="entry name" value="CAT-like_dom_sf"/>
</dbReference>
<accession>A0A8H5GX11</accession>